<reference evidence="1 2" key="1">
    <citation type="submission" date="2021-03" db="EMBL/GenBank/DDBJ databases">
        <title>Genomic Encyclopedia of Type Strains, Phase IV (KMG-IV): sequencing the most valuable type-strain genomes for metagenomic binning, comparative biology and taxonomic classification.</title>
        <authorList>
            <person name="Goeker M."/>
        </authorList>
    </citation>
    <scope>NUCLEOTIDE SEQUENCE [LARGE SCALE GENOMIC DNA]</scope>
    <source>
        <strain evidence="1 2">DSM 13372</strain>
    </source>
</reference>
<accession>A0ABS4QX95</accession>
<comment type="caution">
    <text evidence="1">The sequence shown here is derived from an EMBL/GenBank/DDBJ whole genome shotgun (WGS) entry which is preliminary data.</text>
</comment>
<evidence type="ECO:0000313" key="1">
    <source>
        <dbReference type="EMBL" id="MBP2235272.1"/>
    </source>
</evidence>
<evidence type="ECO:0000313" key="2">
    <source>
        <dbReference type="Proteomes" id="UP000730739"/>
    </source>
</evidence>
<organism evidence="1 2">
    <name type="scientific">Sinorhizobium kostiense</name>
    <dbReference type="NCBI Taxonomy" id="76747"/>
    <lineage>
        <taxon>Bacteria</taxon>
        <taxon>Pseudomonadati</taxon>
        <taxon>Pseudomonadota</taxon>
        <taxon>Alphaproteobacteria</taxon>
        <taxon>Hyphomicrobiales</taxon>
        <taxon>Rhizobiaceae</taxon>
        <taxon>Sinorhizobium/Ensifer group</taxon>
        <taxon>Sinorhizobium</taxon>
    </lineage>
</organism>
<dbReference type="Proteomes" id="UP000730739">
    <property type="component" value="Unassembled WGS sequence"/>
</dbReference>
<keyword evidence="2" id="KW-1185">Reference proteome</keyword>
<sequence>MTRVASSRVRLLTSAPFGFEQFLAPGSQALESALFVLLHECGVANNISGENSGKLTIHGFPQSARYLAGC</sequence>
<dbReference type="EMBL" id="JAGILA010000002">
    <property type="protein sequence ID" value="MBP2235272.1"/>
    <property type="molecule type" value="Genomic_DNA"/>
</dbReference>
<name>A0ABS4QX95_9HYPH</name>
<gene>
    <name evidence="1" type="ORF">J2Z31_001764</name>
</gene>
<proteinExistence type="predicted"/>
<dbReference type="RefSeq" id="WP_209601502.1">
    <property type="nucleotide sequence ID" value="NZ_JAGILA010000002.1"/>
</dbReference>
<protein>
    <submittedName>
        <fullName evidence="1">Uncharacterized protein</fullName>
    </submittedName>
</protein>